<dbReference type="EMBL" id="BPRH01001370">
    <property type="protein sequence ID" value="GJF13111.1"/>
    <property type="molecule type" value="Genomic_DNA"/>
</dbReference>
<keyword evidence="6" id="KW-1185">Reference proteome</keyword>
<sequence>MQWAARNAVLRDVALTVVHVAAPPATTWASSLVPDDLDSWQLNTGTQVVANAMNTAREATGNDDALQMDSEFYTAITVPTLVDLSKRAQLIVVGSRGIGAVARVVLGSVSSALIRQAHCPVAVIKDDASIAAHAAALPVLVGIDGSPASDAATAVAFDEAKRRDVGLVALHAWNDYSGCDVTGPNWSAREQQAKSILTERLTGWRERYPDVDLTTKVVCDSPAMQLVKESNNVQLVVVGSHGRGGFAGMLLGSVSSAVVQAVGVPVIVARQP</sequence>
<accession>A0ABQ4V7Y1</accession>
<dbReference type="Pfam" id="PF00582">
    <property type="entry name" value="Usp"/>
    <property type="match status" value="2"/>
</dbReference>
<feature type="domain" description="UspA" evidence="4">
    <location>
        <begin position="139"/>
        <end position="270"/>
    </location>
</feature>
<keyword evidence="2" id="KW-0547">Nucleotide-binding</keyword>
<keyword evidence="3" id="KW-0067">ATP-binding</keyword>
<evidence type="ECO:0000313" key="5">
    <source>
        <dbReference type="EMBL" id="GJF13111.1"/>
    </source>
</evidence>
<dbReference type="InterPro" id="IPR014729">
    <property type="entry name" value="Rossmann-like_a/b/a_fold"/>
</dbReference>
<evidence type="ECO:0000256" key="3">
    <source>
        <dbReference type="ARBA" id="ARBA00022840"/>
    </source>
</evidence>
<dbReference type="SUPFAM" id="SSF52402">
    <property type="entry name" value="Adenine nucleotide alpha hydrolases-like"/>
    <property type="match status" value="2"/>
</dbReference>
<protein>
    <submittedName>
        <fullName evidence="5">Universal stress protein</fullName>
    </submittedName>
</protein>
<name>A0ABQ4V7Y1_9MYCO</name>
<evidence type="ECO:0000256" key="1">
    <source>
        <dbReference type="ARBA" id="ARBA00008791"/>
    </source>
</evidence>
<dbReference type="Proteomes" id="UP001060504">
    <property type="component" value="Unassembled WGS sequence"/>
</dbReference>
<dbReference type="PRINTS" id="PR01438">
    <property type="entry name" value="UNVRSLSTRESS"/>
</dbReference>
<organism evidence="5 6">
    <name type="scientific">Mycolicibacterium cyprinidarum</name>
    <dbReference type="NCBI Taxonomy" id="2860311"/>
    <lineage>
        <taxon>Bacteria</taxon>
        <taxon>Bacillati</taxon>
        <taxon>Actinomycetota</taxon>
        <taxon>Actinomycetes</taxon>
        <taxon>Mycobacteriales</taxon>
        <taxon>Mycobacteriaceae</taxon>
        <taxon>Mycolicibacterium</taxon>
    </lineage>
</organism>
<feature type="domain" description="UspA" evidence="4">
    <location>
        <begin position="2"/>
        <end position="125"/>
    </location>
</feature>
<reference evidence="5 6" key="1">
    <citation type="submission" date="2021-08" db="EMBL/GenBank/DDBJ databases">
        <title>Draft genome sequence of Mycolicibacterium sp. NGTWS1702 strain.</title>
        <authorList>
            <person name="Matsumoto M."/>
            <person name="Tang B.C.C."/>
            <person name="Machida Y."/>
            <person name="Matoyama H."/>
            <person name="Kishihara T."/>
            <person name="Sato S."/>
            <person name="Kondo I."/>
            <person name="Sano M."/>
            <person name="Kato G."/>
        </authorList>
    </citation>
    <scope>NUCLEOTIDE SEQUENCE [LARGE SCALE GENOMIC DNA]</scope>
    <source>
        <strain evidence="5 6">NGTWSNA01</strain>
    </source>
</reference>
<gene>
    <name evidence="5" type="ORF">NGTWS1702_12950</name>
</gene>
<dbReference type="PANTHER" id="PTHR46268:SF27">
    <property type="entry name" value="UNIVERSAL STRESS PROTEIN RV2623"/>
    <property type="match status" value="1"/>
</dbReference>
<dbReference type="InterPro" id="IPR006016">
    <property type="entry name" value="UspA"/>
</dbReference>
<dbReference type="InterPro" id="IPR006015">
    <property type="entry name" value="Universal_stress_UspA"/>
</dbReference>
<comment type="caution">
    <text evidence="5">The sequence shown here is derived from an EMBL/GenBank/DDBJ whole genome shotgun (WGS) entry which is preliminary data.</text>
</comment>
<evidence type="ECO:0000256" key="2">
    <source>
        <dbReference type="ARBA" id="ARBA00022741"/>
    </source>
</evidence>
<dbReference type="Gene3D" id="3.40.50.620">
    <property type="entry name" value="HUPs"/>
    <property type="match status" value="2"/>
</dbReference>
<dbReference type="PANTHER" id="PTHR46268">
    <property type="entry name" value="STRESS RESPONSE PROTEIN NHAX"/>
    <property type="match status" value="1"/>
</dbReference>
<proteinExistence type="inferred from homology"/>
<comment type="similarity">
    <text evidence="1">Belongs to the universal stress protein A family.</text>
</comment>
<evidence type="ECO:0000313" key="6">
    <source>
        <dbReference type="Proteomes" id="UP001060504"/>
    </source>
</evidence>
<evidence type="ECO:0000259" key="4">
    <source>
        <dbReference type="Pfam" id="PF00582"/>
    </source>
</evidence>